<comment type="caution">
    <text evidence="1">The sequence shown here is derived from an EMBL/GenBank/DDBJ whole genome shotgun (WGS) entry which is preliminary data.</text>
</comment>
<name>A0ACC0DJT3_9PEZI</name>
<reference evidence="1 2" key="1">
    <citation type="journal article" date="2022" name="New Phytol.">
        <title>Ecological generalism drives hyperdiversity of secondary metabolite gene clusters in xylarialean endophytes.</title>
        <authorList>
            <person name="Franco M.E.E."/>
            <person name="Wisecaver J.H."/>
            <person name="Arnold A.E."/>
            <person name="Ju Y.M."/>
            <person name="Slot J.C."/>
            <person name="Ahrendt S."/>
            <person name="Moore L.P."/>
            <person name="Eastman K.E."/>
            <person name="Scott K."/>
            <person name="Konkel Z."/>
            <person name="Mondo S.J."/>
            <person name="Kuo A."/>
            <person name="Hayes R.D."/>
            <person name="Haridas S."/>
            <person name="Andreopoulos B."/>
            <person name="Riley R."/>
            <person name="LaButti K."/>
            <person name="Pangilinan J."/>
            <person name="Lipzen A."/>
            <person name="Amirebrahimi M."/>
            <person name="Yan J."/>
            <person name="Adam C."/>
            <person name="Keymanesh K."/>
            <person name="Ng V."/>
            <person name="Louie K."/>
            <person name="Northen T."/>
            <person name="Drula E."/>
            <person name="Henrissat B."/>
            <person name="Hsieh H.M."/>
            <person name="Youens-Clark K."/>
            <person name="Lutzoni F."/>
            <person name="Miadlikowska J."/>
            <person name="Eastwood D.C."/>
            <person name="Hamelin R.C."/>
            <person name="Grigoriev I.V."/>
            <person name="U'Ren J.M."/>
        </authorList>
    </citation>
    <scope>NUCLEOTIDE SEQUENCE [LARGE SCALE GENOMIC DNA]</scope>
    <source>
        <strain evidence="1 2">ER1909</strain>
    </source>
</reference>
<organism evidence="1 2">
    <name type="scientific">Hypoxylon rubiginosum</name>
    <dbReference type="NCBI Taxonomy" id="110542"/>
    <lineage>
        <taxon>Eukaryota</taxon>
        <taxon>Fungi</taxon>
        <taxon>Dikarya</taxon>
        <taxon>Ascomycota</taxon>
        <taxon>Pezizomycotina</taxon>
        <taxon>Sordariomycetes</taxon>
        <taxon>Xylariomycetidae</taxon>
        <taxon>Xylariales</taxon>
        <taxon>Hypoxylaceae</taxon>
        <taxon>Hypoxylon</taxon>
    </lineage>
</organism>
<protein>
    <submittedName>
        <fullName evidence="1">NAD(P)-binding protein</fullName>
    </submittedName>
</protein>
<keyword evidence="2" id="KW-1185">Reference proteome</keyword>
<dbReference type="EMBL" id="MU394282">
    <property type="protein sequence ID" value="KAI6092828.1"/>
    <property type="molecule type" value="Genomic_DNA"/>
</dbReference>
<dbReference type="Proteomes" id="UP001497680">
    <property type="component" value="Unassembled WGS sequence"/>
</dbReference>
<gene>
    <name evidence="1" type="ORF">F4821DRAFT_253576</name>
</gene>
<accession>A0ACC0DJT3</accession>
<sequence>MAPGLSKLLYQAYMKWHPIPLPPADAFKGQAVLVTGGTSGLGLATAIHFINLGAAEVIITSRDASRAKTALATIERETGGRSNGRVRVMDLDMSRYASVIAFAKEVKKVRQDRGGLDVVILNAGVAGADFKLVDEGWEQNIQVNALSTTLLGLLLLPWLKAERAHRPAPAHLAVVSSSRHLEPDIQKWKEWAAASGGVLEHFNKPENWPGPDGMYAVTKLMAQYAMDELTRLALGPDGRPEVIVNAMCPGFTKSDLPRHYADKGIGFTVGIAVFTGLFAKSSSNGARTYLAACLTKESEHGKFIRFYGSDAEYQKQAAAVRTSEDGKKMQAQVLSEMRADFAVKAPEALGLLGS</sequence>
<evidence type="ECO:0000313" key="2">
    <source>
        <dbReference type="Proteomes" id="UP001497680"/>
    </source>
</evidence>
<proteinExistence type="predicted"/>
<evidence type="ECO:0000313" key="1">
    <source>
        <dbReference type="EMBL" id="KAI6092828.1"/>
    </source>
</evidence>